<dbReference type="OrthoDB" id="9806583at2"/>
<dbReference type="InterPro" id="IPR050071">
    <property type="entry name" value="Dehydroquinate_synthase"/>
</dbReference>
<gene>
    <name evidence="17" type="primary">aroB</name>
    <name evidence="20" type="ORF">DDE18_11070</name>
</gene>
<comment type="function">
    <text evidence="17">Catalyzes the conversion of 3-deoxy-D-arabino-heptulosonate 7-phosphate (DAHP) to dehydroquinate (DHQ).</text>
</comment>
<keyword evidence="12 17" id="KW-0862">Zinc</keyword>
<keyword evidence="16 17" id="KW-0170">Cobalt</keyword>
<dbReference type="PANTHER" id="PTHR43622:SF7">
    <property type="entry name" value="3-DEHYDROQUINATE SYNTHASE, CHLOROPLASTIC"/>
    <property type="match status" value="1"/>
</dbReference>
<evidence type="ECO:0000256" key="5">
    <source>
        <dbReference type="ARBA" id="ARBA00005412"/>
    </source>
</evidence>
<keyword evidence="14 17" id="KW-0057">Aromatic amino acid biosynthesis</keyword>
<dbReference type="GO" id="GO:0008652">
    <property type="term" value="P:amino acid biosynthetic process"/>
    <property type="evidence" value="ECO:0007669"/>
    <property type="project" value="UniProtKB-KW"/>
</dbReference>
<evidence type="ECO:0000256" key="8">
    <source>
        <dbReference type="ARBA" id="ARBA00022490"/>
    </source>
</evidence>
<keyword evidence="21" id="KW-1185">Reference proteome</keyword>
<dbReference type="UniPathway" id="UPA00053">
    <property type="reaction ID" value="UER00085"/>
</dbReference>
<dbReference type="NCBIfam" id="TIGR01357">
    <property type="entry name" value="aroB"/>
    <property type="match status" value="1"/>
</dbReference>
<evidence type="ECO:0000256" key="6">
    <source>
        <dbReference type="ARBA" id="ARBA00013031"/>
    </source>
</evidence>
<feature type="binding site" evidence="17">
    <location>
        <position position="272"/>
    </location>
    <ligand>
        <name>Zn(2+)</name>
        <dbReference type="ChEBI" id="CHEBI:29105"/>
    </ligand>
</feature>
<evidence type="ECO:0000256" key="3">
    <source>
        <dbReference type="ARBA" id="ARBA00004496"/>
    </source>
</evidence>
<dbReference type="HAMAP" id="MF_00110">
    <property type="entry name" value="DHQ_synthase"/>
    <property type="match status" value="1"/>
</dbReference>
<dbReference type="RefSeq" id="WP_116572317.1">
    <property type="nucleotide sequence ID" value="NZ_QDGZ01000004.1"/>
</dbReference>
<feature type="binding site" evidence="17">
    <location>
        <position position="154"/>
    </location>
    <ligand>
        <name>NAD(+)</name>
        <dbReference type="ChEBI" id="CHEBI:57540"/>
    </ligand>
</feature>
<evidence type="ECO:0000256" key="11">
    <source>
        <dbReference type="ARBA" id="ARBA00022741"/>
    </source>
</evidence>
<feature type="binding site" evidence="17">
    <location>
        <position position="187"/>
    </location>
    <ligand>
        <name>Zn(2+)</name>
        <dbReference type="ChEBI" id="CHEBI:29105"/>
    </ligand>
</feature>
<keyword evidence="10 17" id="KW-0479">Metal-binding</keyword>
<name>A0A2T8FAY6_9ACTN</name>
<feature type="binding site" evidence="17">
    <location>
        <position position="145"/>
    </location>
    <ligand>
        <name>NAD(+)</name>
        <dbReference type="ChEBI" id="CHEBI:57540"/>
    </ligand>
</feature>
<comment type="cofactor">
    <cofactor evidence="2 17">
        <name>NAD(+)</name>
        <dbReference type="ChEBI" id="CHEBI:57540"/>
    </cofactor>
</comment>
<dbReference type="GO" id="GO:0003856">
    <property type="term" value="F:3-dehydroquinate synthase activity"/>
    <property type="evidence" value="ECO:0007669"/>
    <property type="project" value="UniProtKB-UniRule"/>
</dbReference>
<dbReference type="GO" id="GO:0009423">
    <property type="term" value="P:chorismate biosynthetic process"/>
    <property type="evidence" value="ECO:0007669"/>
    <property type="project" value="UniProtKB-UniRule"/>
</dbReference>
<dbReference type="InterPro" id="IPR030963">
    <property type="entry name" value="DHQ_synth_fam"/>
</dbReference>
<evidence type="ECO:0000313" key="20">
    <source>
        <dbReference type="EMBL" id="PVG82886.1"/>
    </source>
</evidence>
<dbReference type="PIRSF" id="PIRSF001455">
    <property type="entry name" value="DHQ_synth"/>
    <property type="match status" value="1"/>
</dbReference>
<feature type="domain" description="3-dehydroquinate synthase C-terminal" evidence="19">
    <location>
        <begin position="184"/>
        <end position="332"/>
    </location>
</feature>
<keyword evidence="15 17" id="KW-0456">Lyase</keyword>
<evidence type="ECO:0000256" key="16">
    <source>
        <dbReference type="ARBA" id="ARBA00023285"/>
    </source>
</evidence>
<dbReference type="GO" id="GO:0009073">
    <property type="term" value="P:aromatic amino acid family biosynthetic process"/>
    <property type="evidence" value="ECO:0007669"/>
    <property type="project" value="UniProtKB-KW"/>
</dbReference>
<dbReference type="Gene3D" id="1.20.1090.10">
    <property type="entry name" value="Dehydroquinate synthase-like - alpha domain"/>
    <property type="match status" value="1"/>
</dbReference>
<comment type="catalytic activity">
    <reaction evidence="1 17">
        <text>7-phospho-2-dehydro-3-deoxy-D-arabino-heptonate = 3-dehydroquinate + phosphate</text>
        <dbReference type="Rhea" id="RHEA:21968"/>
        <dbReference type="ChEBI" id="CHEBI:32364"/>
        <dbReference type="ChEBI" id="CHEBI:43474"/>
        <dbReference type="ChEBI" id="CHEBI:58394"/>
        <dbReference type="EC" id="4.2.3.4"/>
    </reaction>
</comment>
<dbReference type="Pfam" id="PF24621">
    <property type="entry name" value="DHQS_C"/>
    <property type="match status" value="1"/>
</dbReference>
<feature type="binding site" evidence="17">
    <location>
        <begin position="132"/>
        <end position="133"/>
    </location>
    <ligand>
        <name>NAD(+)</name>
        <dbReference type="ChEBI" id="CHEBI:57540"/>
    </ligand>
</feature>
<protein>
    <recommendedName>
        <fullName evidence="7 17">3-dehydroquinate synthase</fullName>
        <shortName evidence="17">DHQS</shortName>
        <ecNumber evidence="6 17">4.2.3.4</ecNumber>
    </recommendedName>
</protein>
<dbReference type="EC" id="4.2.3.4" evidence="6 17"/>
<comment type="caution">
    <text evidence="17">Lacks conserved residue(s) required for the propagation of feature annotation.</text>
</comment>
<feature type="binding site" evidence="17">
    <location>
        <begin position="74"/>
        <end position="79"/>
    </location>
    <ligand>
        <name>NAD(+)</name>
        <dbReference type="ChEBI" id="CHEBI:57540"/>
    </ligand>
</feature>
<reference evidence="20 21" key="1">
    <citation type="submission" date="2018-04" db="EMBL/GenBank/DDBJ databases">
        <title>Genome of Nocardioides gansuensis WSJ-1.</title>
        <authorList>
            <person name="Wu S."/>
            <person name="Wang G."/>
        </authorList>
    </citation>
    <scope>NUCLEOTIDE SEQUENCE [LARGE SCALE GENOMIC DNA]</scope>
    <source>
        <strain evidence="20 21">WSJ-1</strain>
    </source>
</reference>
<evidence type="ECO:0000256" key="12">
    <source>
        <dbReference type="ARBA" id="ARBA00022833"/>
    </source>
</evidence>
<keyword evidence="13 17" id="KW-0520">NAD</keyword>
<dbReference type="GO" id="GO:0046872">
    <property type="term" value="F:metal ion binding"/>
    <property type="evidence" value="ECO:0007669"/>
    <property type="project" value="UniProtKB-KW"/>
</dbReference>
<dbReference type="Pfam" id="PF01761">
    <property type="entry name" value="DHQ_synthase"/>
    <property type="match status" value="1"/>
</dbReference>
<evidence type="ECO:0000256" key="10">
    <source>
        <dbReference type="ARBA" id="ARBA00022723"/>
    </source>
</evidence>
<feature type="binding site" evidence="17">
    <location>
        <position position="256"/>
    </location>
    <ligand>
        <name>Zn(2+)</name>
        <dbReference type="ChEBI" id="CHEBI:29105"/>
    </ligand>
</feature>
<comment type="pathway">
    <text evidence="4 17">Metabolic intermediate biosynthesis; chorismate biosynthesis; chorismate from D-erythrose 4-phosphate and phosphoenolpyruvate: step 2/7.</text>
</comment>
<dbReference type="InterPro" id="IPR056179">
    <property type="entry name" value="DHQS_C"/>
</dbReference>
<dbReference type="Proteomes" id="UP000246018">
    <property type="component" value="Unassembled WGS sequence"/>
</dbReference>
<feature type="binding site" evidence="17">
    <location>
        <begin position="108"/>
        <end position="112"/>
    </location>
    <ligand>
        <name>NAD(+)</name>
        <dbReference type="ChEBI" id="CHEBI:57540"/>
    </ligand>
</feature>
<evidence type="ECO:0000256" key="1">
    <source>
        <dbReference type="ARBA" id="ARBA00001393"/>
    </source>
</evidence>
<dbReference type="SUPFAM" id="SSF56796">
    <property type="entry name" value="Dehydroquinate synthase-like"/>
    <property type="match status" value="1"/>
</dbReference>
<evidence type="ECO:0000256" key="14">
    <source>
        <dbReference type="ARBA" id="ARBA00023141"/>
    </source>
</evidence>
<evidence type="ECO:0000313" key="21">
    <source>
        <dbReference type="Proteomes" id="UP000246018"/>
    </source>
</evidence>
<comment type="caution">
    <text evidence="20">The sequence shown here is derived from an EMBL/GenBank/DDBJ whole genome shotgun (WGS) entry which is preliminary data.</text>
</comment>
<dbReference type="EMBL" id="QDGZ01000004">
    <property type="protein sequence ID" value="PVG82886.1"/>
    <property type="molecule type" value="Genomic_DNA"/>
</dbReference>
<evidence type="ECO:0000256" key="15">
    <source>
        <dbReference type="ARBA" id="ARBA00023239"/>
    </source>
</evidence>
<evidence type="ECO:0000256" key="7">
    <source>
        <dbReference type="ARBA" id="ARBA00017684"/>
    </source>
</evidence>
<comment type="subcellular location">
    <subcellularLocation>
        <location evidence="3 17">Cytoplasm</location>
    </subcellularLocation>
</comment>
<dbReference type="FunFam" id="3.40.50.1970:FF:000012">
    <property type="entry name" value="3-dehydroquinate synthase"/>
    <property type="match status" value="1"/>
</dbReference>
<organism evidence="20 21">
    <name type="scientific">Nocardioides gansuensis</name>
    <dbReference type="NCBI Taxonomy" id="2138300"/>
    <lineage>
        <taxon>Bacteria</taxon>
        <taxon>Bacillati</taxon>
        <taxon>Actinomycetota</taxon>
        <taxon>Actinomycetes</taxon>
        <taxon>Propionibacteriales</taxon>
        <taxon>Nocardioidaceae</taxon>
        <taxon>Nocardioides</taxon>
    </lineage>
</organism>
<comment type="cofactor">
    <cofactor evidence="17">
        <name>Co(2+)</name>
        <dbReference type="ChEBI" id="CHEBI:48828"/>
    </cofactor>
    <cofactor evidence="17">
        <name>Zn(2+)</name>
        <dbReference type="ChEBI" id="CHEBI:29105"/>
    </cofactor>
    <text evidence="17">Binds 1 divalent metal cation per subunit. Can use either Co(2+) or Zn(2+).</text>
</comment>
<keyword evidence="9 17" id="KW-0028">Amino-acid biosynthesis</keyword>
<dbReference type="GO" id="GO:0000166">
    <property type="term" value="F:nucleotide binding"/>
    <property type="evidence" value="ECO:0007669"/>
    <property type="project" value="UniProtKB-KW"/>
</dbReference>
<dbReference type="Gene3D" id="3.40.50.1970">
    <property type="match status" value="1"/>
</dbReference>
<dbReference type="InterPro" id="IPR030960">
    <property type="entry name" value="DHQS/DOIS_N"/>
</dbReference>
<dbReference type="CDD" id="cd08195">
    <property type="entry name" value="DHQS"/>
    <property type="match status" value="1"/>
</dbReference>
<evidence type="ECO:0000256" key="17">
    <source>
        <dbReference type="HAMAP-Rule" id="MF_00110"/>
    </source>
</evidence>
<sequence>MTESRPTETVLHVGGASPYDVVVGHHLADRLPGILGESVQRVAVLYAGDLGELVQPVVDSLVEHYDVLALGLPDGEAAKTAPVAADCWEALGESGFTRSDAVVTFGGGATTDLGGFVAATWLRGVRVVHVPTTVLAMVDAAVGGKTGINTGAGKNLVGSFHEPAGVLCDLALLETLPREELVSGLGEVVKCGFIADPEILRLVEETDPATLDATSPVLRELVERAIQVKIDVVVEDLKETGGRDGHPGREVLNYGHTLAHAIERSSGYTVRHGEAVAIGCVYVAELAARAGSLDSALVARHRAAFARVGLPTTYDAAGFDELHAAMKVDKKSRGSQLRFVVLDDLARPRVLAGPSEDDLRAAYDAIRGDAR</sequence>
<keyword evidence="11 17" id="KW-0547">Nucleotide-binding</keyword>
<dbReference type="PANTHER" id="PTHR43622">
    <property type="entry name" value="3-DEHYDROQUINATE SYNTHASE"/>
    <property type="match status" value="1"/>
</dbReference>
<dbReference type="InterPro" id="IPR016037">
    <property type="entry name" value="DHQ_synth_AroB"/>
</dbReference>
<evidence type="ECO:0000256" key="9">
    <source>
        <dbReference type="ARBA" id="ARBA00022605"/>
    </source>
</evidence>
<evidence type="ECO:0000259" key="19">
    <source>
        <dbReference type="Pfam" id="PF24621"/>
    </source>
</evidence>
<dbReference type="GO" id="GO:0005737">
    <property type="term" value="C:cytoplasm"/>
    <property type="evidence" value="ECO:0007669"/>
    <property type="project" value="UniProtKB-SubCell"/>
</dbReference>
<feature type="domain" description="3-dehydroquinate synthase N-terminal" evidence="18">
    <location>
        <begin position="72"/>
        <end position="182"/>
    </location>
</feature>
<evidence type="ECO:0000259" key="18">
    <source>
        <dbReference type="Pfam" id="PF01761"/>
    </source>
</evidence>
<keyword evidence="8 17" id="KW-0963">Cytoplasm</keyword>
<evidence type="ECO:0000256" key="2">
    <source>
        <dbReference type="ARBA" id="ARBA00001911"/>
    </source>
</evidence>
<accession>A0A2T8FAY6</accession>
<proteinExistence type="inferred from homology"/>
<evidence type="ECO:0000256" key="13">
    <source>
        <dbReference type="ARBA" id="ARBA00023027"/>
    </source>
</evidence>
<dbReference type="AlphaFoldDB" id="A0A2T8FAY6"/>
<comment type="similarity">
    <text evidence="5 17">Belongs to the sugar phosphate cyclases superfamily. Dehydroquinate synthase family.</text>
</comment>
<evidence type="ECO:0000256" key="4">
    <source>
        <dbReference type="ARBA" id="ARBA00004661"/>
    </source>
</evidence>